<keyword evidence="1" id="KW-1133">Transmembrane helix</keyword>
<dbReference type="KEGG" id="vg:28803286"/>
<feature type="transmembrane region" description="Helical" evidence="1">
    <location>
        <begin position="7"/>
        <end position="27"/>
    </location>
</feature>
<keyword evidence="1" id="KW-0812">Transmembrane</keyword>
<proteinExistence type="predicted"/>
<organism evidence="2 3">
    <name type="scientific">Gordonia phage ClubL</name>
    <dbReference type="NCBI Taxonomy" id="1838065"/>
    <lineage>
        <taxon>Viruses</taxon>
        <taxon>Duplodnaviria</taxon>
        <taxon>Heunggongvirae</taxon>
        <taxon>Uroviricota</taxon>
        <taxon>Caudoviricetes</taxon>
        <taxon>Smoothievirus</taxon>
        <taxon>Smoothievirus clubL</taxon>
    </lineage>
</organism>
<accession>A0A160DF92</accession>
<dbReference type="EMBL" id="KU998246">
    <property type="protein sequence ID" value="ANA86569.1"/>
    <property type="molecule type" value="Genomic_DNA"/>
</dbReference>
<evidence type="ECO:0000313" key="2">
    <source>
        <dbReference type="EMBL" id="ANA86569.1"/>
    </source>
</evidence>
<dbReference type="Proteomes" id="UP000203982">
    <property type="component" value="Segment"/>
</dbReference>
<keyword evidence="3" id="KW-1185">Reference proteome</keyword>
<feature type="transmembrane region" description="Helical" evidence="1">
    <location>
        <begin position="33"/>
        <end position="52"/>
    </location>
</feature>
<name>A0A160DF92_9CAUD</name>
<evidence type="ECO:0000313" key="3">
    <source>
        <dbReference type="Proteomes" id="UP000203982"/>
    </source>
</evidence>
<sequence length="170" mass="18962">MTWIGTPVMVGLFVVVFFVVMTAWAVFARQADGLLGIPLMLAIFAVIIWPLAIPGEAKWVKRDLVSISDGTGVHGYFVFGTGSIDSDARYRFYWKQGNQLMLENVQSGSAALFEIDGLEQPYFETRDGCRPTPDWLGWCWDTPGRGSDTKYRIYVPTGSVTTKIDLNLNP</sequence>
<keyword evidence="1" id="KW-0472">Membrane</keyword>
<dbReference type="RefSeq" id="YP_009273106.1">
    <property type="nucleotide sequence ID" value="NC_030901.1"/>
</dbReference>
<reference evidence="2 3" key="1">
    <citation type="submission" date="2016-03" db="EMBL/GenBank/DDBJ databases">
        <authorList>
            <person name="Montgomery M.T."/>
            <person name="Guerrero C.A."/>
            <person name="Mavrich T.N."/>
            <person name="Pope W.H."/>
            <person name="Garlena R.A."/>
            <person name="Russell D.A."/>
            <person name="Jacobs-Sera D."/>
            <person name="Hendrix R.W."/>
            <person name="Hatfull G.F."/>
        </authorList>
    </citation>
    <scope>NUCLEOTIDE SEQUENCE [LARGE SCALE GENOMIC DNA]</scope>
</reference>
<gene>
    <name evidence="2" type="primary">71</name>
    <name evidence="2" type="ORF">PBI_CLUBL_71</name>
</gene>
<evidence type="ECO:0000256" key="1">
    <source>
        <dbReference type="SAM" id="Phobius"/>
    </source>
</evidence>
<dbReference type="GeneID" id="28803286"/>
<protein>
    <submittedName>
        <fullName evidence="2">Uncharacterized protein</fullName>
    </submittedName>
</protein>